<sequence>MCASQWVLNKARRRNESTGRRGVAAFGIRSLGAGRTETRAFHLWEKMAELSAHVGTRKMVNYAGQDEERETWWRSVKGFLTCKKDRQIWV</sequence>
<comment type="caution">
    <text evidence="1">The sequence shown here is derived from an EMBL/GenBank/DDBJ whole genome shotgun (WGS) entry which is preliminary data.</text>
</comment>
<name>A0AAV6TGP4_9ARAC</name>
<gene>
    <name evidence="1" type="ORF">JTE90_008229</name>
</gene>
<dbReference type="AlphaFoldDB" id="A0AAV6TGP4"/>
<reference evidence="1 2" key="1">
    <citation type="journal article" date="2022" name="Nat. Ecol. Evol.">
        <title>A masculinizing supergene underlies an exaggerated male reproductive morph in a spider.</title>
        <authorList>
            <person name="Hendrickx F."/>
            <person name="De Corte Z."/>
            <person name="Sonet G."/>
            <person name="Van Belleghem S.M."/>
            <person name="Kostlbacher S."/>
            <person name="Vangestel C."/>
        </authorList>
    </citation>
    <scope>NUCLEOTIDE SEQUENCE [LARGE SCALE GENOMIC DNA]</scope>
    <source>
        <strain evidence="1">W744_W776</strain>
    </source>
</reference>
<dbReference type="Proteomes" id="UP000827092">
    <property type="component" value="Unassembled WGS sequence"/>
</dbReference>
<accession>A0AAV6TGP4</accession>
<dbReference type="EMBL" id="JAFNEN010004667">
    <property type="protein sequence ID" value="KAG8170927.1"/>
    <property type="molecule type" value="Genomic_DNA"/>
</dbReference>
<evidence type="ECO:0000313" key="2">
    <source>
        <dbReference type="Proteomes" id="UP000827092"/>
    </source>
</evidence>
<evidence type="ECO:0000313" key="1">
    <source>
        <dbReference type="EMBL" id="KAG8170927.1"/>
    </source>
</evidence>
<protein>
    <submittedName>
        <fullName evidence="1">Uncharacterized protein</fullName>
    </submittedName>
</protein>
<organism evidence="1 2">
    <name type="scientific">Oedothorax gibbosus</name>
    <dbReference type="NCBI Taxonomy" id="931172"/>
    <lineage>
        <taxon>Eukaryota</taxon>
        <taxon>Metazoa</taxon>
        <taxon>Ecdysozoa</taxon>
        <taxon>Arthropoda</taxon>
        <taxon>Chelicerata</taxon>
        <taxon>Arachnida</taxon>
        <taxon>Araneae</taxon>
        <taxon>Araneomorphae</taxon>
        <taxon>Entelegynae</taxon>
        <taxon>Araneoidea</taxon>
        <taxon>Linyphiidae</taxon>
        <taxon>Erigoninae</taxon>
        <taxon>Oedothorax</taxon>
    </lineage>
</organism>
<proteinExistence type="predicted"/>
<keyword evidence="2" id="KW-1185">Reference proteome</keyword>